<dbReference type="Gene3D" id="3.40.630.10">
    <property type="entry name" value="Zn peptidases"/>
    <property type="match status" value="1"/>
</dbReference>
<dbReference type="GO" id="GO:0006508">
    <property type="term" value="P:proteolysis"/>
    <property type="evidence" value="ECO:0007669"/>
    <property type="project" value="InterPro"/>
</dbReference>
<evidence type="ECO:0000313" key="2">
    <source>
        <dbReference type="EMBL" id="GAH67576.1"/>
    </source>
</evidence>
<dbReference type="EMBL" id="BARU01029493">
    <property type="protein sequence ID" value="GAH67576.1"/>
    <property type="molecule type" value="Genomic_DNA"/>
</dbReference>
<reference evidence="2" key="1">
    <citation type="journal article" date="2014" name="Front. Microbiol.">
        <title>High frequency of phylogenetically diverse reductive dehalogenase-homologous genes in deep subseafloor sedimentary metagenomes.</title>
        <authorList>
            <person name="Kawai M."/>
            <person name="Futagami T."/>
            <person name="Toyoda A."/>
            <person name="Takaki Y."/>
            <person name="Nishi S."/>
            <person name="Hori S."/>
            <person name="Arai W."/>
            <person name="Tsubouchi T."/>
            <person name="Morono Y."/>
            <person name="Uchiyama I."/>
            <person name="Ito T."/>
            <person name="Fujiyama A."/>
            <person name="Inagaki F."/>
            <person name="Takami H."/>
        </authorList>
    </citation>
    <scope>NUCLEOTIDE SEQUENCE</scope>
    <source>
        <strain evidence="2">Expedition CK06-06</strain>
    </source>
</reference>
<dbReference type="AlphaFoldDB" id="X1HBM0"/>
<comment type="caution">
    <text evidence="2">The sequence shown here is derived from an EMBL/GenBank/DDBJ whole genome shotgun (WGS) entry which is preliminary data.</text>
</comment>
<dbReference type="SUPFAM" id="SSF53187">
    <property type="entry name" value="Zn-dependent exopeptidases"/>
    <property type="match status" value="1"/>
</dbReference>
<protein>
    <recommendedName>
        <fullName evidence="1">Peptidase M14 domain-containing protein</fullName>
    </recommendedName>
</protein>
<dbReference type="Pfam" id="PF00246">
    <property type="entry name" value="Peptidase_M14"/>
    <property type="match status" value="1"/>
</dbReference>
<name>X1HBM0_9ZZZZ</name>
<sequence length="172" mass="19649">MKKHFYRFTICILNGLCLIVALFIAPLQAQNKITSPKKQFGVNIGDDYFLMNYTQLLEYWRKLAEESPRMRLEKIGTTAEGREQYMAIITSPQNHLKLDHYKEISRRLALAEGLTEDEAHNLAQEGKAVVWIDGGLHATEVCGSHQLVEMVYQMVSLNDPVQRESKNNGLLP</sequence>
<dbReference type="GO" id="GO:0008270">
    <property type="term" value="F:zinc ion binding"/>
    <property type="evidence" value="ECO:0007669"/>
    <property type="project" value="InterPro"/>
</dbReference>
<organism evidence="2">
    <name type="scientific">marine sediment metagenome</name>
    <dbReference type="NCBI Taxonomy" id="412755"/>
    <lineage>
        <taxon>unclassified sequences</taxon>
        <taxon>metagenomes</taxon>
        <taxon>ecological metagenomes</taxon>
    </lineage>
</organism>
<accession>X1HBM0</accession>
<gene>
    <name evidence="2" type="ORF">S03H2_46916</name>
</gene>
<proteinExistence type="predicted"/>
<feature type="domain" description="Peptidase M14" evidence="1">
    <location>
        <begin position="57"/>
        <end position="159"/>
    </location>
</feature>
<dbReference type="InterPro" id="IPR000834">
    <property type="entry name" value="Peptidase_M14"/>
</dbReference>
<evidence type="ECO:0000259" key="1">
    <source>
        <dbReference type="Pfam" id="PF00246"/>
    </source>
</evidence>
<dbReference type="GO" id="GO:0004181">
    <property type="term" value="F:metallocarboxypeptidase activity"/>
    <property type="evidence" value="ECO:0007669"/>
    <property type="project" value="InterPro"/>
</dbReference>